<accession>A0AAP0F4Q0</accession>
<evidence type="ECO:0000256" key="2">
    <source>
        <dbReference type="PROSITE-ProRule" id="PRU00708"/>
    </source>
</evidence>
<proteinExistence type="predicted"/>
<dbReference type="Gene3D" id="1.25.40.10">
    <property type="entry name" value="Tetratricopeptide repeat domain"/>
    <property type="match status" value="2"/>
</dbReference>
<sequence>MEETRKAFDILFEKNLISYNTIVDGYAKNSNSEGAFELFHQIEDTGIGASSFTFASLLSGVGSISAIGKGEQVHARLIKSGFESDQCIGNALISMYSRCGNIDAASQVFNEMEMRNVISWTSMITDLDGRTSSSTRLSREAAVAVVAEAAVSAAAAARLRGKPGTSSSITVTVKKKGGSLRSHFPLRRTAREAATLWPAAGGPLRRVEATEGAGGRGRGGEHKLPHDRQWGKTIPPPLSYRVDRSRSIDPGPVDQGQPTLTDRLTGGQTGLDSTRGPSRPAAP</sequence>
<dbReference type="Pfam" id="PF01535">
    <property type="entry name" value="PPR"/>
    <property type="match status" value="1"/>
</dbReference>
<gene>
    <name evidence="4" type="ORF">Sjap_021119</name>
</gene>
<feature type="repeat" description="PPR" evidence="2">
    <location>
        <begin position="85"/>
        <end position="119"/>
    </location>
</feature>
<dbReference type="NCBIfam" id="TIGR00756">
    <property type="entry name" value="PPR"/>
    <property type="match status" value="2"/>
</dbReference>
<organism evidence="4 5">
    <name type="scientific">Stephania japonica</name>
    <dbReference type="NCBI Taxonomy" id="461633"/>
    <lineage>
        <taxon>Eukaryota</taxon>
        <taxon>Viridiplantae</taxon>
        <taxon>Streptophyta</taxon>
        <taxon>Embryophyta</taxon>
        <taxon>Tracheophyta</taxon>
        <taxon>Spermatophyta</taxon>
        <taxon>Magnoliopsida</taxon>
        <taxon>Ranunculales</taxon>
        <taxon>Menispermaceae</taxon>
        <taxon>Menispermoideae</taxon>
        <taxon>Cissampelideae</taxon>
        <taxon>Stephania</taxon>
    </lineage>
</organism>
<dbReference type="AlphaFoldDB" id="A0AAP0F4Q0"/>
<keyword evidence="1" id="KW-0677">Repeat</keyword>
<feature type="repeat" description="PPR" evidence="2">
    <location>
        <begin position="15"/>
        <end position="49"/>
    </location>
</feature>
<dbReference type="EMBL" id="JBBNAE010000008">
    <property type="protein sequence ID" value="KAK9103865.1"/>
    <property type="molecule type" value="Genomic_DNA"/>
</dbReference>
<keyword evidence="5" id="KW-1185">Reference proteome</keyword>
<name>A0AAP0F4Q0_9MAGN</name>
<reference evidence="4 5" key="1">
    <citation type="submission" date="2024-01" db="EMBL/GenBank/DDBJ databases">
        <title>Genome assemblies of Stephania.</title>
        <authorList>
            <person name="Yang L."/>
        </authorList>
    </citation>
    <scope>NUCLEOTIDE SEQUENCE [LARGE SCALE GENOMIC DNA]</scope>
    <source>
        <strain evidence="4">QJT</strain>
        <tissue evidence="4">Leaf</tissue>
    </source>
</reference>
<evidence type="ECO:0000313" key="4">
    <source>
        <dbReference type="EMBL" id="KAK9103865.1"/>
    </source>
</evidence>
<dbReference type="PANTHER" id="PTHR47926">
    <property type="entry name" value="PENTATRICOPEPTIDE REPEAT-CONTAINING PROTEIN"/>
    <property type="match status" value="1"/>
</dbReference>
<dbReference type="GO" id="GO:0003723">
    <property type="term" value="F:RNA binding"/>
    <property type="evidence" value="ECO:0007669"/>
    <property type="project" value="InterPro"/>
</dbReference>
<dbReference type="InterPro" id="IPR046960">
    <property type="entry name" value="PPR_At4g14850-like_plant"/>
</dbReference>
<dbReference type="PANTHER" id="PTHR47926:SF522">
    <property type="entry name" value="TETRATRICOPEPTIDE REPEAT-LIKE SUPERFAMILY PROTEIN"/>
    <property type="match status" value="1"/>
</dbReference>
<dbReference type="GO" id="GO:0009451">
    <property type="term" value="P:RNA modification"/>
    <property type="evidence" value="ECO:0007669"/>
    <property type="project" value="InterPro"/>
</dbReference>
<dbReference type="InterPro" id="IPR002885">
    <property type="entry name" value="PPR_rpt"/>
</dbReference>
<dbReference type="InterPro" id="IPR011990">
    <property type="entry name" value="TPR-like_helical_dom_sf"/>
</dbReference>
<evidence type="ECO:0000256" key="3">
    <source>
        <dbReference type="SAM" id="MobiDB-lite"/>
    </source>
</evidence>
<dbReference type="PROSITE" id="PS51375">
    <property type="entry name" value="PPR"/>
    <property type="match status" value="2"/>
</dbReference>
<protein>
    <recommendedName>
        <fullName evidence="6">Pentatricopeptide repeat-containing protein</fullName>
    </recommendedName>
</protein>
<comment type="caution">
    <text evidence="4">The sequence shown here is derived from an EMBL/GenBank/DDBJ whole genome shotgun (WGS) entry which is preliminary data.</text>
</comment>
<evidence type="ECO:0008006" key="6">
    <source>
        <dbReference type="Google" id="ProtNLM"/>
    </source>
</evidence>
<feature type="region of interest" description="Disordered" evidence="3">
    <location>
        <begin position="201"/>
        <end position="283"/>
    </location>
</feature>
<dbReference type="Proteomes" id="UP001417504">
    <property type="component" value="Unassembled WGS sequence"/>
</dbReference>
<evidence type="ECO:0000313" key="5">
    <source>
        <dbReference type="Proteomes" id="UP001417504"/>
    </source>
</evidence>
<dbReference type="Pfam" id="PF13041">
    <property type="entry name" value="PPR_2"/>
    <property type="match status" value="1"/>
</dbReference>
<feature type="compositionally biased region" description="Basic and acidic residues" evidence="3">
    <location>
        <begin position="218"/>
        <end position="230"/>
    </location>
</feature>
<evidence type="ECO:0000256" key="1">
    <source>
        <dbReference type="ARBA" id="ARBA00022737"/>
    </source>
</evidence>